<protein>
    <submittedName>
        <fullName evidence="3">TPM domain-containing protein</fullName>
    </submittedName>
</protein>
<dbReference type="Pfam" id="PF04536">
    <property type="entry name" value="TPM_phosphatase"/>
    <property type="match status" value="1"/>
</dbReference>
<dbReference type="EMBL" id="JANZXA010000009">
    <property type="protein sequence ID" value="MCT2400727.1"/>
    <property type="molecule type" value="Genomic_DNA"/>
</dbReference>
<feature type="signal peptide" evidence="1">
    <location>
        <begin position="1"/>
        <end position="30"/>
    </location>
</feature>
<organism evidence="3 4">
    <name type="scientific">Novosphingobium mangrovi</name>
    <name type="common">ex Huang et al. 2023</name>
    <dbReference type="NCBI Taxonomy" id="2976432"/>
    <lineage>
        <taxon>Bacteria</taxon>
        <taxon>Pseudomonadati</taxon>
        <taxon>Pseudomonadota</taxon>
        <taxon>Alphaproteobacteria</taxon>
        <taxon>Sphingomonadales</taxon>
        <taxon>Sphingomonadaceae</taxon>
        <taxon>Novosphingobium</taxon>
    </lineage>
</organism>
<dbReference type="Gene3D" id="3.10.310.50">
    <property type="match status" value="1"/>
</dbReference>
<evidence type="ECO:0000313" key="4">
    <source>
        <dbReference type="Proteomes" id="UP001165583"/>
    </source>
</evidence>
<dbReference type="Proteomes" id="UP001165583">
    <property type="component" value="Unassembled WGS sequence"/>
</dbReference>
<name>A0ABT2I7D4_9SPHN</name>
<comment type="caution">
    <text evidence="3">The sequence shown here is derived from an EMBL/GenBank/DDBJ whole genome shotgun (WGS) entry which is preliminary data.</text>
</comment>
<evidence type="ECO:0000313" key="3">
    <source>
        <dbReference type="EMBL" id="MCT2400727.1"/>
    </source>
</evidence>
<gene>
    <name evidence="3" type="ORF">NZK81_14305</name>
</gene>
<dbReference type="PANTHER" id="PTHR30373:SF2">
    <property type="entry name" value="UPF0603 PROTEIN YGCG"/>
    <property type="match status" value="1"/>
</dbReference>
<feature type="domain" description="TPM" evidence="2">
    <location>
        <begin position="47"/>
        <end position="170"/>
    </location>
</feature>
<dbReference type="PANTHER" id="PTHR30373">
    <property type="entry name" value="UPF0603 PROTEIN YGCG"/>
    <property type="match status" value="1"/>
</dbReference>
<evidence type="ECO:0000256" key="1">
    <source>
        <dbReference type="SAM" id="SignalP"/>
    </source>
</evidence>
<evidence type="ECO:0000259" key="2">
    <source>
        <dbReference type="Pfam" id="PF04536"/>
    </source>
</evidence>
<dbReference type="InterPro" id="IPR007621">
    <property type="entry name" value="TPM_dom"/>
</dbReference>
<dbReference type="PROSITE" id="PS51257">
    <property type="entry name" value="PROKAR_LIPOPROTEIN"/>
    <property type="match status" value="1"/>
</dbReference>
<keyword evidence="4" id="KW-1185">Reference proteome</keyword>
<reference evidence="3" key="1">
    <citation type="submission" date="2022-09" db="EMBL/GenBank/DDBJ databases">
        <title>Novosphingobium sp. Nov., a polycyclic aromatic hydrocarbon-degrading bacterium isolated form mangrove sediments in HongKong.</title>
        <authorList>
            <person name="Hu Z."/>
        </authorList>
    </citation>
    <scope>NUCLEOTIDE SEQUENCE</scope>
    <source>
        <strain evidence="3">HK4-1</strain>
    </source>
</reference>
<proteinExistence type="predicted"/>
<dbReference type="RefSeq" id="WP_260046822.1">
    <property type="nucleotide sequence ID" value="NZ_JANZXA010000009.1"/>
</dbReference>
<keyword evidence="1" id="KW-0732">Signal</keyword>
<feature type="chain" id="PRO_5045092077" evidence="1">
    <location>
        <begin position="31"/>
        <end position="173"/>
    </location>
</feature>
<accession>A0ABT2I7D4</accession>
<sequence length="173" mass="18168">MKQPSRILLAILPLLLLAGGCGGGANQASAAASSQSASDTLRLQGRVTDAANILAADVERRLSARLQRLEEATGHQMVVVTTPSLGGEDIATYTRALGNRRGVGRKDYDDGIIVLIAPQERKTRIAVGYGLEKVLTDAACAEVIRDDMIPHFRKGNFASGVEAAVASLSAKLS</sequence>